<dbReference type="SUPFAM" id="SSF53681">
    <property type="entry name" value="Aspartate/glutamate racemase"/>
    <property type="match status" value="2"/>
</dbReference>
<dbReference type="EMBL" id="KE344562">
    <property type="protein sequence ID" value="EXB67330.1"/>
    <property type="molecule type" value="Genomic_DNA"/>
</dbReference>
<dbReference type="InterPro" id="IPR001920">
    <property type="entry name" value="Asp/Glu_race"/>
</dbReference>
<evidence type="ECO:0000313" key="3">
    <source>
        <dbReference type="Proteomes" id="UP000030645"/>
    </source>
</evidence>
<dbReference type="STRING" id="981085.W9RC82"/>
<name>W9RC82_9ROSA</name>
<dbReference type="AlphaFoldDB" id="W9RC82"/>
<keyword evidence="3" id="KW-1185">Reference proteome</keyword>
<gene>
    <name evidence="2" type="ORF">L484_025812</name>
</gene>
<evidence type="ECO:0008006" key="4">
    <source>
        <dbReference type="Google" id="ProtNLM"/>
    </source>
</evidence>
<proteinExistence type="predicted"/>
<dbReference type="PANTHER" id="PTHR21198:SF7">
    <property type="entry name" value="ASPARTATE-GLUTAMATE RACEMASE FAMILY"/>
    <property type="match status" value="1"/>
</dbReference>
<dbReference type="GO" id="GO:0047661">
    <property type="term" value="F:amino-acid racemase activity"/>
    <property type="evidence" value="ECO:0007669"/>
    <property type="project" value="InterPro"/>
</dbReference>
<dbReference type="PROSITE" id="PS51257">
    <property type="entry name" value="PROKAR_LIPOPROTEIN"/>
    <property type="match status" value="1"/>
</dbReference>
<keyword evidence="1" id="KW-0413">Isomerase</keyword>
<dbReference type="Pfam" id="PF01177">
    <property type="entry name" value="Asp_Glu_race"/>
    <property type="match status" value="1"/>
</dbReference>
<organism evidence="2 3">
    <name type="scientific">Morus notabilis</name>
    <dbReference type="NCBI Taxonomy" id="981085"/>
    <lineage>
        <taxon>Eukaryota</taxon>
        <taxon>Viridiplantae</taxon>
        <taxon>Streptophyta</taxon>
        <taxon>Embryophyta</taxon>
        <taxon>Tracheophyta</taxon>
        <taxon>Spermatophyta</taxon>
        <taxon>Magnoliopsida</taxon>
        <taxon>eudicotyledons</taxon>
        <taxon>Gunneridae</taxon>
        <taxon>Pentapetalae</taxon>
        <taxon>rosids</taxon>
        <taxon>fabids</taxon>
        <taxon>Rosales</taxon>
        <taxon>Moraceae</taxon>
        <taxon>Moreae</taxon>
        <taxon>Morus</taxon>
    </lineage>
</organism>
<evidence type="ECO:0000313" key="2">
    <source>
        <dbReference type="EMBL" id="EXB67330.1"/>
    </source>
</evidence>
<dbReference type="PANTHER" id="PTHR21198">
    <property type="entry name" value="GLUTAMATE RACEMASE"/>
    <property type="match status" value="1"/>
</dbReference>
<dbReference type="Proteomes" id="UP000030645">
    <property type="component" value="Unassembled WGS sequence"/>
</dbReference>
<accession>W9RC82</accession>
<evidence type="ECO:0000256" key="1">
    <source>
        <dbReference type="ARBA" id="ARBA00023235"/>
    </source>
</evidence>
<dbReference type="eggNOG" id="ENOG502QU3Q">
    <property type="taxonomic scope" value="Eukaryota"/>
</dbReference>
<dbReference type="InterPro" id="IPR015942">
    <property type="entry name" value="Asp/Glu/hydantoin_racemase"/>
</dbReference>
<reference evidence="3" key="1">
    <citation type="submission" date="2013-01" db="EMBL/GenBank/DDBJ databases">
        <title>Draft Genome Sequence of a Mulberry Tree, Morus notabilis C.K. Schneid.</title>
        <authorList>
            <person name="He N."/>
            <person name="Zhao S."/>
        </authorList>
    </citation>
    <scope>NUCLEOTIDE SEQUENCE</scope>
</reference>
<dbReference type="Gene3D" id="3.40.50.1860">
    <property type="match status" value="2"/>
</dbReference>
<sequence length="534" mass="58607">MASSKKWASTISSFASCTYFLVIILQIPLFRAPCRAGICRTPLELTSSQLIATKLIPEVAVKTLLYPGAIANAFFNYKTMPNYYNFLKSYQFATLHSAPMMTFDDLKQLEVLAGSYLSVAGAFVCLIKPGRISLIGTLLIIWGLSRELIIAKSVDNYTGKAVCIYPAMSIALVSAFLSVRRDVRRIFRSCRGRQVPKAKLMFGGCLIMPFHTSSYPSHNLGYVNTHRALPKTRSQSNRVLATPPFSYLLHTDESGKFSESNEGSGSNTASTTGDCAINLENTVGIIGGVSVNSTLKFLRKLVQWGSKDENTVPFVLCSDPVLSKELLLHERSSLPSLSSGKDKHAQLDSTPIVESLRSKRTFLENSGARCIVMPCHVSHSWHEEVFKGSAVPFLHMGECIARQLKEAKLKPLEAGSPLRIGVLATSTTLNAGFYQEKLQNEGFEVVLPDKATMEHAVIPAIDAISRNDTEGARTLLRIAVQVLLVRAVNSVILASEDMRDLLPRDDPLLKKCVDPMDALAWSTIKWAQSAEKAA</sequence>
<protein>
    <recommendedName>
        <fullName evidence="4">Aspartate racemase</fullName>
    </recommendedName>
</protein>